<feature type="chain" id="PRO_5031423789" description="SH3 domain-containing protein" evidence="2">
    <location>
        <begin position="30"/>
        <end position="453"/>
    </location>
</feature>
<protein>
    <recommendedName>
        <fullName evidence="5">SH3 domain-containing protein</fullName>
    </recommendedName>
</protein>
<sequence length="453" mass="46335">MLIQVRSSRPRAALLAATTCTLLIVSATAASGTALSGTVSGAAAAAVVPATGSGPGDAAQTWSVGIDSPGSDDAGVRASDEGLRLDVADADDPAGPAQEAGDAADASPGSTADREASGQLVDEPVDLVSPVRTVAAVVDAATPEGTSVLVDVRGRLAEEGPDTWTEWVPAGSPLPVASATVQARVTLVGTDDVTPTVREVTLTPEAARSRSLQEVETRAKSDGQSYRLFATREGLVGGTTANGHVITERDHFVALPSRRGLSSKGSGSYSVRVCAASTDRCAYAPVWDVGPWNTTDDHWSPSGTRQSWADLPQGKPQAQAAYQDGYNGGRDGFGRKVANPAGIDLGDGTFWDALGLRDNAWTTVTYLWTGSGPKGVVRTSGGPLTVRSGPSTSSAAVGQAGRYANVLIECTTTGTTVDGYYGTTNVWNRIGPGNWISDAYVNTGSSGPVAPTC</sequence>
<dbReference type="EMBL" id="JACGWV010000001">
    <property type="protein sequence ID" value="MBA8806850.1"/>
    <property type="molecule type" value="Genomic_DNA"/>
</dbReference>
<comment type="caution">
    <text evidence="3">The sequence shown here is derived from an EMBL/GenBank/DDBJ whole genome shotgun (WGS) entry which is preliminary data.</text>
</comment>
<gene>
    <name evidence="3" type="ORF">FHX71_000792</name>
</gene>
<dbReference type="Proteomes" id="UP000540568">
    <property type="component" value="Unassembled WGS sequence"/>
</dbReference>
<feature type="compositionally biased region" description="Low complexity" evidence="1">
    <location>
        <begin position="93"/>
        <end position="106"/>
    </location>
</feature>
<feature type="compositionally biased region" description="Basic and acidic residues" evidence="1">
    <location>
        <begin position="74"/>
        <end position="87"/>
    </location>
</feature>
<evidence type="ECO:0000313" key="3">
    <source>
        <dbReference type="EMBL" id="MBA8806850.1"/>
    </source>
</evidence>
<dbReference type="AlphaFoldDB" id="A0A7W3PCF6"/>
<name>A0A7W3PCF6_9MICO</name>
<reference evidence="3 4" key="1">
    <citation type="submission" date="2020-07" db="EMBL/GenBank/DDBJ databases">
        <title>Sequencing the genomes of 1000 actinobacteria strains.</title>
        <authorList>
            <person name="Klenk H.-P."/>
        </authorList>
    </citation>
    <scope>NUCLEOTIDE SEQUENCE [LARGE SCALE GENOMIC DNA]</scope>
    <source>
        <strain evidence="3 4">DSM 44121</strain>
    </source>
</reference>
<evidence type="ECO:0000256" key="1">
    <source>
        <dbReference type="SAM" id="MobiDB-lite"/>
    </source>
</evidence>
<dbReference type="RefSeq" id="WP_220489471.1">
    <property type="nucleotide sequence ID" value="NZ_BAAATF010000002.1"/>
</dbReference>
<keyword evidence="4" id="KW-1185">Reference proteome</keyword>
<evidence type="ECO:0000256" key="2">
    <source>
        <dbReference type="SAM" id="SignalP"/>
    </source>
</evidence>
<evidence type="ECO:0008006" key="5">
    <source>
        <dbReference type="Google" id="ProtNLM"/>
    </source>
</evidence>
<feature type="region of interest" description="Disordered" evidence="1">
    <location>
        <begin position="52"/>
        <end position="124"/>
    </location>
</feature>
<feature type="signal peptide" evidence="2">
    <location>
        <begin position="1"/>
        <end position="29"/>
    </location>
</feature>
<keyword evidence="2" id="KW-0732">Signal</keyword>
<proteinExistence type="predicted"/>
<evidence type="ECO:0000313" key="4">
    <source>
        <dbReference type="Proteomes" id="UP000540568"/>
    </source>
</evidence>
<accession>A0A7W3PCF6</accession>
<organism evidence="3 4">
    <name type="scientific">Promicromonospora sukumoe</name>
    <dbReference type="NCBI Taxonomy" id="88382"/>
    <lineage>
        <taxon>Bacteria</taxon>
        <taxon>Bacillati</taxon>
        <taxon>Actinomycetota</taxon>
        <taxon>Actinomycetes</taxon>
        <taxon>Micrococcales</taxon>
        <taxon>Promicromonosporaceae</taxon>
        <taxon>Promicromonospora</taxon>
    </lineage>
</organism>